<protein>
    <submittedName>
        <fullName evidence="1">Uncharacterized protein</fullName>
    </submittedName>
</protein>
<evidence type="ECO:0000313" key="1">
    <source>
        <dbReference type="EMBL" id="MDT3402938.1"/>
    </source>
</evidence>
<comment type="caution">
    <text evidence="1">The sequence shown here is derived from an EMBL/GenBank/DDBJ whole genome shotgun (WGS) entry which is preliminary data.</text>
</comment>
<dbReference type="EMBL" id="JAVLVU010000001">
    <property type="protein sequence ID" value="MDT3402938.1"/>
    <property type="molecule type" value="Genomic_DNA"/>
</dbReference>
<dbReference type="Proteomes" id="UP001258315">
    <property type="component" value="Unassembled WGS sequence"/>
</dbReference>
<accession>A0ABU3GT36</accession>
<name>A0ABU3GT36_9SPHI</name>
<sequence length="100" mass="11135">MNSLRGSSVRITVHKPVSLKNDHLFGTVIYERHGNKLIVKLTENLKGTKVTSNMVLLSPQNVKETFKPGNQHYAVMVNGTLISEDHQELETTLSGTLSFD</sequence>
<gene>
    <name evidence="1" type="ORF">QE417_002010</name>
</gene>
<reference evidence="2" key="1">
    <citation type="submission" date="2023-07" db="EMBL/GenBank/DDBJ databases">
        <title>Functional and genomic diversity of the sorghum phyllosphere microbiome.</title>
        <authorList>
            <person name="Shade A."/>
        </authorList>
    </citation>
    <scope>NUCLEOTIDE SEQUENCE [LARGE SCALE GENOMIC DNA]</scope>
    <source>
        <strain evidence="2">SORGH_AS_0422</strain>
    </source>
</reference>
<proteinExistence type="predicted"/>
<keyword evidence="2" id="KW-1185">Reference proteome</keyword>
<organism evidence="1 2">
    <name type="scientific">Mucilaginibacter terrae</name>
    <dbReference type="NCBI Taxonomy" id="1955052"/>
    <lineage>
        <taxon>Bacteria</taxon>
        <taxon>Pseudomonadati</taxon>
        <taxon>Bacteroidota</taxon>
        <taxon>Sphingobacteriia</taxon>
        <taxon>Sphingobacteriales</taxon>
        <taxon>Sphingobacteriaceae</taxon>
        <taxon>Mucilaginibacter</taxon>
    </lineage>
</organism>
<evidence type="ECO:0000313" key="2">
    <source>
        <dbReference type="Proteomes" id="UP001258315"/>
    </source>
</evidence>
<dbReference type="RefSeq" id="WP_311949627.1">
    <property type="nucleotide sequence ID" value="NZ_JAVLVU010000001.1"/>
</dbReference>